<dbReference type="InterPro" id="IPR004352">
    <property type="entry name" value="GH114_TIM-barrel"/>
</dbReference>
<gene>
    <name evidence="3" type="ORF">SFMTTN_3087</name>
</gene>
<organism evidence="3 4">
    <name type="scientific">Sulfuriferula multivorans</name>
    <dbReference type="NCBI Taxonomy" id="1559896"/>
    <lineage>
        <taxon>Bacteria</taxon>
        <taxon>Pseudomonadati</taxon>
        <taxon>Pseudomonadota</taxon>
        <taxon>Betaproteobacteria</taxon>
        <taxon>Nitrosomonadales</taxon>
        <taxon>Sulfuricellaceae</taxon>
        <taxon>Sulfuriferula</taxon>
    </lineage>
</organism>
<dbReference type="Proteomes" id="UP000286806">
    <property type="component" value="Unassembled WGS sequence"/>
</dbReference>
<keyword evidence="4" id="KW-1185">Reference proteome</keyword>
<comment type="caution">
    <text evidence="3">The sequence shown here is derived from an EMBL/GenBank/DDBJ whole genome shotgun (WGS) entry which is preliminary data.</text>
</comment>
<dbReference type="SUPFAM" id="SSF51445">
    <property type="entry name" value="(Trans)glycosidases"/>
    <property type="match status" value="1"/>
</dbReference>
<dbReference type="PANTHER" id="PTHR35882">
    <property type="entry name" value="PELA"/>
    <property type="match status" value="1"/>
</dbReference>
<dbReference type="PIRSF" id="PIRSF029570">
    <property type="entry name" value="UCP029570"/>
    <property type="match status" value="1"/>
</dbReference>
<dbReference type="Pfam" id="PF03537">
    <property type="entry name" value="Glyco_hydro_114"/>
    <property type="match status" value="1"/>
</dbReference>
<evidence type="ECO:0000313" key="3">
    <source>
        <dbReference type="EMBL" id="GCB02264.1"/>
    </source>
</evidence>
<feature type="domain" description="Glycoside-hydrolase family GH114 TIM-barrel" evidence="2">
    <location>
        <begin position="29"/>
        <end position="261"/>
    </location>
</feature>
<feature type="signal peptide" evidence="1">
    <location>
        <begin position="1"/>
        <end position="19"/>
    </location>
</feature>
<dbReference type="InterPro" id="IPR013785">
    <property type="entry name" value="Aldolase_TIM"/>
</dbReference>
<sequence length="912" mass="102575">MTKLLLPLWLLFFSLPAQAFNAAFFYGTPFPQELRIYDAVIVEADQADFAQVPGNLQNKLYAYTSLGEVGPDKPYAGSVPAAAKMARNPAWASDVMDQTSPAWRAFFLDKIVAPLWLRGFRGIFVDTLDSYQLAASSPQAKAAQEAGMVETLRQMRERFPGIHIILNRGFDILPQVHDWVTAVAAESLFQGWNNATRSYVPVKEPDRQWLLGQLNQVKNGYHLPVIVIDYVAPNQRPLARELAQKIRTAGFIPWVSNPELDMVGVGSPEIQPRRILMLYNGMNNRDVIFSDLHRFAAMPIQYMGFIPEYHDLTGPLPDYQLAGQYAGIIVWSDGVPINNPRLKPWLLKQINQGLRLAVVNEFGFSRSNENLRPFGLNFKSSIPASNVEIITKDAMVGFEHSALVQPDTLDIIDAGKGSTPILRLKVAGQITDVAAYMPWGGYVLSPYAVYEIPYQQGTRWIIDPFIFFKRALALPDMPAPDVTTSTGRRLLMAHMDGDGFASNAEFPGAPLASRVMLEKIFKKYTIPAAVSVIEGETAPWGVYPKKSAEMEQIAREIYRLPYVEIASHSYSHPFKWQLTSEEGIGEDYHLPIPGYKFDLNREIAGSVNYINQRLAPPGKSCRIFLWTGNSNPGADAIAKTDALDLLNMNGGETTITNSQPSLTFVAPLGVARDGHFQVYAPNQNENVYTKNWSGQFYGFRRVIETFKLTDAPRRLKPMDIYFHTYSASKPASLKALEEVYDWALKQPNHPVYPSDYIRRVMDFNHSVMAREDNDWLFYGDGQIDTLRIDAKWGYPVINDSVAGYNDFNGDRYLNLVKSPVNRIALATEASEAPYLVDANGTLLNWRRQAQQINMAFNSYVNLDFTLDHADNCILSDEKGRIIRADSHIRQHYHYQTHAAGRATFRLSCPLAN</sequence>
<evidence type="ECO:0000313" key="4">
    <source>
        <dbReference type="Proteomes" id="UP000286806"/>
    </source>
</evidence>
<protein>
    <submittedName>
        <fullName evidence="3">Extracellular matrix protein PelA</fullName>
    </submittedName>
</protein>
<dbReference type="EMBL" id="BGOW01000036">
    <property type="protein sequence ID" value="GCB02264.1"/>
    <property type="molecule type" value="Genomic_DNA"/>
</dbReference>
<dbReference type="GO" id="GO:0005975">
    <property type="term" value="P:carbohydrate metabolic process"/>
    <property type="evidence" value="ECO:0007669"/>
    <property type="project" value="InterPro"/>
</dbReference>
<reference evidence="3 4" key="1">
    <citation type="journal article" date="2019" name="Front. Microbiol.">
        <title>Genomes of Neutrophilic Sulfur-Oxidizing Chemolithoautotrophs Representing 9 Proteobacterial Species From 8 Genera.</title>
        <authorList>
            <person name="Watanabe T."/>
            <person name="Kojima H."/>
            <person name="Umezawa K."/>
            <person name="Hori C."/>
            <person name="Takasuka T.E."/>
            <person name="Kato Y."/>
            <person name="Fukui M."/>
        </authorList>
    </citation>
    <scope>NUCLEOTIDE SEQUENCE [LARGE SCALE GENOMIC DNA]</scope>
    <source>
        <strain evidence="3 4">TTN</strain>
    </source>
</reference>
<accession>A0A401K0B4</accession>
<evidence type="ECO:0000256" key="1">
    <source>
        <dbReference type="SAM" id="SignalP"/>
    </source>
</evidence>
<evidence type="ECO:0000259" key="2">
    <source>
        <dbReference type="Pfam" id="PF03537"/>
    </source>
</evidence>
<dbReference type="InterPro" id="IPR016925">
    <property type="entry name" value="UCP029570"/>
</dbReference>
<dbReference type="Gene3D" id="3.20.20.370">
    <property type="entry name" value="Glycoside hydrolase/deacetylase"/>
    <property type="match status" value="1"/>
</dbReference>
<dbReference type="RefSeq" id="WP_124706004.1">
    <property type="nucleotide sequence ID" value="NZ_BGOW01000036.1"/>
</dbReference>
<keyword evidence="1" id="KW-0732">Signal</keyword>
<dbReference type="AlphaFoldDB" id="A0A401K0B4"/>
<feature type="chain" id="PRO_5019520858" evidence="1">
    <location>
        <begin position="20"/>
        <end position="912"/>
    </location>
</feature>
<dbReference type="InterPro" id="IPR017853">
    <property type="entry name" value="GH"/>
</dbReference>
<dbReference type="CDD" id="cd10922">
    <property type="entry name" value="CE4_PelA_like_C"/>
    <property type="match status" value="1"/>
</dbReference>
<name>A0A401K0B4_9PROT</name>
<dbReference type="OrthoDB" id="7292394at2"/>
<dbReference type="SUPFAM" id="SSF88713">
    <property type="entry name" value="Glycoside hydrolase/deacetylase"/>
    <property type="match status" value="1"/>
</dbReference>
<dbReference type="Gene3D" id="3.20.20.70">
    <property type="entry name" value="Aldolase class I"/>
    <property type="match status" value="1"/>
</dbReference>
<dbReference type="PANTHER" id="PTHR35882:SF2">
    <property type="entry name" value="PELA"/>
    <property type="match status" value="1"/>
</dbReference>
<dbReference type="InterPro" id="IPR011330">
    <property type="entry name" value="Glyco_hydro/deAcase_b/a-brl"/>
</dbReference>
<proteinExistence type="predicted"/>